<dbReference type="Pfam" id="PF20789">
    <property type="entry name" value="4HBT_3C"/>
    <property type="match status" value="1"/>
</dbReference>
<dbReference type="Gene3D" id="2.40.160.210">
    <property type="entry name" value="Acyl-CoA thioesterase, double hotdog domain"/>
    <property type="match status" value="1"/>
</dbReference>
<dbReference type="RefSeq" id="WP_179445590.1">
    <property type="nucleotide sequence ID" value="NZ_JACBZS010000001.1"/>
</dbReference>
<organism evidence="3 4">
    <name type="scientific">Naumannella cuiyingiana</name>
    <dbReference type="NCBI Taxonomy" id="1347891"/>
    <lineage>
        <taxon>Bacteria</taxon>
        <taxon>Bacillati</taxon>
        <taxon>Actinomycetota</taxon>
        <taxon>Actinomycetes</taxon>
        <taxon>Propionibacteriales</taxon>
        <taxon>Propionibacteriaceae</taxon>
        <taxon>Naumannella</taxon>
    </lineage>
</organism>
<evidence type="ECO:0008006" key="5">
    <source>
        <dbReference type="Google" id="ProtNLM"/>
    </source>
</evidence>
<dbReference type="InterPro" id="IPR049449">
    <property type="entry name" value="TesB_ACOT8-like_N"/>
</dbReference>
<evidence type="ECO:0000259" key="2">
    <source>
        <dbReference type="Pfam" id="PF20789"/>
    </source>
</evidence>
<dbReference type="InterPro" id="IPR052389">
    <property type="entry name" value="Sec_Metab_Biosynth-Assoc"/>
</dbReference>
<dbReference type="Proteomes" id="UP000527616">
    <property type="component" value="Unassembled WGS sequence"/>
</dbReference>
<dbReference type="EMBL" id="JACBZS010000001">
    <property type="protein sequence ID" value="NYI71815.1"/>
    <property type="molecule type" value="Genomic_DNA"/>
</dbReference>
<dbReference type="Pfam" id="PF13622">
    <property type="entry name" value="4HBT_3"/>
    <property type="match status" value="1"/>
</dbReference>
<accession>A0A7Z0DA74</accession>
<dbReference type="PANTHER" id="PTHR38110:SF1">
    <property type="entry name" value="THIOESTERASE DOMAIN-CONTAINING PROTEIN"/>
    <property type="match status" value="1"/>
</dbReference>
<gene>
    <name evidence="3" type="ORF">GGQ54_002375</name>
</gene>
<dbReference type="SUPFAM" id="SSF54637">
    <property type="entry name" value="Thioesterase/thiol ester dehydrase-isomerase"/>
    <property type="match status" value="2"/>
</dbReference>
<dbReference type="InterPro" id="IPR042171">
    <property type="entry name" value="Acyl-CoA_hotdog"/>
</dbReference>
<dbReference type="AlphaFoldDB" id="A0A7Z0DA74"/>
<protein>
    <recommendedName>
        <fullName evidence="5">Thioesterase family protein</fullName>
    </recommendedName>
</protein>
<sequence>MSYEFDAVTTLAPVAGDEATLAGDFGTGWLVGKAVNGGVALAVAARALSLAAGPRYPDAIAVTGTYLNPSIAGPLTVRTDVLRRGGSLATGSALLLQPDADGTPVPRVLVQGSVGDLGALPPDDDGPTDPPTDLPAVEDCISSTENRPPSLHKSALLDRFDMRLDPATLGWALGEPSHRGMIQGWFRLRDGREPDTSMLLFAVDALPPVTADLGRLGWAPTLQLSVYARARPAPGWLQLRHETRHLSGGQFEEDARIWDSTGTLVAQARQLARVPR</sequence>
<reference evidence="3 4" key="1">
    <citation type="submission" date="2020-07" db="EMBL/GenBank/DDBJ databases">
        <title>Sequencing the genomes of 1000 actinobacteria strains.</title>
        <authorList>
            <person name="Klenk H.-P."/>
        </authorList>
    </citation>
    <scope>NUCLEOTIDE SEQUENCE [LARGE SCALE GENOMIC DNA]</scope>
    <source>
        <strain evidence="3 4">DSM 103164</strain>
    </source>
</reference>
<keyword evidence="4" id="KW-1185">Reference proteome</keyword>
<evidence type="ECO:0000313" key="4">
    <source>
        <dbReference type="Proteomes" id="UP000527616"/>
    </source>
</evidence>
<evidence type="ECO:0000313" key="3">
    <source>
        <dbReference type="EMBL" id="NYI71815.1"/>
    </source>
</evidence>
<dbReference type="PANTHER" id="PTHR38110">
    <property type="entry name" value="CHROMOSOME 23, WHOLE GENOME SHOTGUN SEQUENCE"/>
    <property type="match status" value="1"/>
</dbReference>
<proteinExistence type="predicted"/>
<dbReference type="InterPro" id="IPR029069">
    <property type="entry name" value="HotDog_dom_sf"/>
</dbReference>
<name>A0A7Z0DA74_9ACTN</name>
<feature type="domain" description="Acyl-CoA thioesterase-like C-terminal" evidence="2">
    <location>
        <begin position="148"/>
        <end position="274"/>
    </location>
</feature>
<dbReference type="InterPro" id="IPR049450">
    <property type="entry name" value="ACOT8-like_C"/>
</dbReference>
<feature type="domain" description="Acyl-CoA thioesterase-like N-terminal HotDog" evidence="1">
    <location>
        <begin position="28"/>
        <end position="104"/>
    </location>
</feature>
<evidence type="ECO:0000259" key="1">
    <source>
        <dbReference type="Pfam" id="PF13622"/>
    </source>
</evidence>
<comment type="caution">
    <text evidence="3">The sequence shown here is derived from an EMBL/GenBank/DDBJ whole genome shotgun (WGS) entry which is preliminary data.</text>
</comment>